<dbReference type="InterPro" id="IPR036638">
    <property type="entry name" value="HLH_DNA-bd_sf"/>
</dbReference>
<dbReference type="InParanoid" id="A0A2R6PA61"/>
<protein>
    <submittedName>
        <fullName evidence="6">Transcription factor bHLH25 like</fullName>
    </submittedName>
</protein>
<comment type="subcellular location">
    <subcellularLocation>
        <location evidence="1">Nucleus</location>
    </subcellularLocation>
</comment>
<reference evidence="6 7" key="1">
    <citation type="submission" date="2017-07" db="EMBL/GenBank/DDBJ databases">
        <title>An improved, manually edited Actinidia chinensis var. chinensis (kiwifruit) genome highlights the challenges associated with draft genomes and gene prediction in plants.</title>
        <authorList>
            <person name="Pilkington S."/>
            <person name="Crowhurst R."/>
            <person name="Hilario E."/>
            <person name="Nardozza S."/>
            <person name="Fraser L."/>
            <person name="Peng Y."/>
            <person name="Gunaseelan K."/>
            <person name="Simpson R."/>
            <person name="Tahir J."/>
            <person name="Deroles S."/>
            <person name="Templeton K."/>
            <person name="Luo Z."/>
            <person name="Davy M."/>
            <person name="Cheng C."/>
            <person name="Mcneilage M."/>
            <person name="Scaglione D."/>
            <person name="Liu Y."/>
            <person name="Zhang Q."/>
            <person name="Datson P."/>
            <person name="De Silva N."/>
            <person name="Gardiner S."/>
            <person name="Bassett H."/>
            <person name="Chagne D."/>
            <person name="Mccallum J."/>
            <person name="Dzierzon H."/>
            <person name="Deng C."/>
            <person name="Wang Y.-Y."/>
            <person name="Barron N."/>
            <person name="Manako K."/>
            <person name="Bowen J."/>
            <person name="Foster T."/>
            <person name="Erridge Z."/>
            <person name="Tiffin H."/>
            <person name="Waite C."/>
            <person name="Davies K."/>
            <person name="Grierson E."/>
            <person name="Laing W."/>
            <person name="Kirk R."/>
            <person name="Chen X."/>
            <person name="Wood M."/>
            <person name="Montefiori M."/>
            <person name="Brummell D."/>
            <person name="Schwinn K."/>
            <person name="Catanach A."/>
            <person name="Fullerton C."/>
            <person name="Li D."/>
            <person name="Meiyalaghan S."/>
            <person name="Nieuwenhuizen N."/>
            <person name="Read N."/>
            <person name="Prakash R."/>
            <person name="Hunter D."/>
            <person name="Zhang H."/>
            <person name="Mckenzie M."/>
            <person name="Knabel M."/>
            <person name="Harris A."/>
            <person name="Allan A."/>
            <person name="Chen A."/>
            <person name="Janssen B."/>
            <person name="Plunkett B."/>
            <person name="Dwamena C."/>
            <person name="Voogd C."/>
            <person name="Leif D."/>
            <person name="Lafferty D."/>
            <person name="Souleyre E."/>
            <person name="Varkonyi-Gasic E."/>
            <person name="Gambi F."/>
            <person name="Hanley J."/>
            <person name="Yao J.-L."/>
            <person name="Cheung J."/>
            <person name="David K."/>
            <person name="Warren B."/>
            <person name="Marsh K."/>
            <person name="Snowden K."/>
            <person name="Lin-Wang K."/>
            <person name="Brian L."/>
            <person name="Martinez-Sanchez M."/>
            <person name="Wang M."/>
            <person name="Ileperuma N."/>
            <person name="Macnee N."/>
            <person name="Campin R."/>
            <person name="Mcatee P."/>
            <person name="Drummond R."/>
            <person name="Espley R."/>
            <person name="Ireland H."/>
            <person name="Wu R."/>
            <person name="Atkinson R."/>
            <person name="Karunairetnam S."/>
            <person name="Bulley S."/>
            <person name="Chunkath S."/>
            <person name="Hanley Z."/>
            <person name="Storey R."/>
            <person name="Thrimawithana A."/>
            <person name="Thomson S."/>
            <person name="David C."/>
            <person name="Testolin R."/>
        </authorList>
    </citation>
    <scope>NUCLEOTIDE SEQUENCE [LARGE SCALE GENOMIC DNA]</scope>
    <source>
        <strain evidence="7">cv. Red5</strain>
        <tissue evidence="6">Young leaf</tissue>
    </source>
</reference>
<dbReference type="PANTHER" id="PTHR45959">
    <property type="entry name" value="BHLH TRANSCRIPTION FACTOR"/>
    <property type="match status" value="1"/>
</dbReference>
<dbReference type="SUPFAM" id="SSF47459">
    <property type="entry name" value="HLH, helix-loop-helix DNA-binding domain"/>
    <property type="match status" value="1"/>
</dbReference>
<gene>
    <name evidence="6" type="ORF">CEY00_Acc30905</name>
</gene>
<dbReference type="PANTHER" id="PTHR45959:SF2">
    <property type="entry name" value="BHLH TRANSCRIPTION FACTOR"/>
    <property type="match status" value="1"/>
</dbReference>
<organism evidence="6 7">
    <name type="scientific">Actinidia chinensis var. chinensis</name>
    <name type="common">Chinese soft-hair kiwi</name>
    <dbReference type="NCBI Taxonomy" id="1590841"/>
    <lineage>
        <taxon>Eukaryota</taxon>
        <taxon>Viridiplantae</taxon>
        <taxon>Streptophyta</taxon>
        <taxon>Embryophyta</taxon>
        <taxon>Tracheophyta</taxon>
        <taxon>Spermatophyta</taxon>
        <taxon>Magnoliopsida</taxon>
        <taxon>eudicotyledons</taxon>
        <taxon>Gunneridae</taxon>
        <taxon>Pentapetalae</taxon>
        <taxon>asterids</taxon>
        <taxon>Ericales</taxon>
        <taxon>Actinidiaceae</taxon>
        <taxon>Actinidia</taxon>
    </lineage>
</organism>
<dbReference type="GO" id="GO:0046983">
    <property type="term" value="F:protein dimerization activity"/>
    <property type="evidence" value="ECO:0007669"/>
    <property type="project" value="InterPro"/>
</dbReference>
<dbReference type="Proteomes" id="UP000241394">
    <property type="component" value="Chromosome LG27"/>
</dbReference>
<dbReference type="AlphaFoldDB" id="A0A2R6PA61"/>
<sequence length="291" mass="32261">MEDPALINQWQPMNSLPDNSLHESSSLSLATFTTDPFLYLKNSPTDHVHNSQIGAQKLAPKVSSSSSSESYTSSNLISFENSNTKQKCSSQRLYGNLNFSEFGEESERIGTGTKTWVQAKDHVVAERMRRERLSQQFIALSALLPGLNKLDKASVLEHATKYIKELEEQVNALNEGMRKKPVESVVCNLKKSGDSENFDDSFSSSHLSPEVEVKICDNDALVRIQCQKHNGIVAKIFSEMDKSHLLVINSNVIPFGTSLSVTIVAQMDDEFSMTAKDLAKTLINIITTTSI</sequence>
<keyword evidence="2" id="KW-0805">Transcription regulation</keyword>
<dbReference type="Pfam" id="PF00010">
    <property type="entry name" value="HLH"/>
    <property type="match status" value="1"/>
</dbReference>
<proteinExistence type="predicted"/>
<keyword evidence="4" id="KW-0539">Nucleus</keyword>
<dbReference type="InterPro" id="IPR011598">
    <property type="entry name" value="bHLH_dom"/>
</dbReference>
<dbReference type="SMART" id="SM00353">
    <property type="entry name" value="HLH"/>
    <property type="match status" value="1"/>
</dbReference>
<evidence type="ECO:0000313" key="6">
    <source>
        <dbReference type="EMBL" id="PSR87876.1"/>
    </source>
</evidence>
<comment type="caution">
    <text evidence="6">The sequence shown here is derived from an EMBL/GenBank/DDBJ whole genome shotgun (WGS) entry which is preliminary data.</text>
</comment>
<keyword evidence="3" id="KW-0804">Transcription</keyword>
<dbReference type="Gramene" id="PSR87876">
    <property type="protein sequence ID" value="PSR87876"/>
    <property type="gene ID" value="CEY00_Acc30905"/>
</dbReference>
<reference evidence="7" key="2">
    <citation type="journal article" date="2018" name="BMC Genomics">
        <title>A manually annotated Actinidia chinensis var. chinensis (kiwifruit) genome highlights the challenges associated with draft genomes and gene prediction in plants.</title>
        <authorList>
            <person name="Pilkington S.M."/>
            <person name="Crowhurst R."/>
            <person name="Hilario E."/>
            <person name="Nardozza S."/>
            <person name="Fraser L."/>
            <person name="Peng Y."/>
            <person name="Gunaseelan K."/>
            <person name="Simpson R."/>
            <person name="Tahir J."/>
            <person name="Deroles S.C."/>
            <person name="Templeton K."/>
            <person name="Luo Z."/>
            <person name="Davy M."/>
            <person name="Cheng C."/>
            <person name="McNeilage M."/>
            <person name="Scaglione D."/>
            <person name="Liu Y."/>
            <person name="Zhang Q."/>
            <person name="Datson P."/>
            <person name="De Silva N."/>
            <person name="Gardiner S.E."/>
            <person name="Bassett H."/>
            <person name="Chagne D."/>
            <person name="McCallum J."/>
            <person name="Dzierzon H."/>
            <person name="Deng C."/>
            <person name="Wang Y.Y."/>
            <person name="Barron L."/>
            <person name="Manako K."/>
            <person name="Bowen J."/>
            <person name="Foster T.M."/>
            <person name="Erridge Z.A."/>
            <person name="Tiffin H."/>
            <person name="Waite C.N."/>
            <person name="Davies K.M."/>
            <person name="Grierson E.P."/>
            <person name="Laing W.A."/>
            <person name="Kirk R."/>
            <person name="Chen X."/>
            <person name="Wood M."/>
            <person name="Montefiori M."/>
            <person name="Brummell D.A."/>
            <person name="Schwinn K.E."/>
            <person name="Catanach A."/>
            <person name="Fullerton C."/>
            <person name="Li D."/>
            <person name="Meiyalaghan S."/>
            <person name="Nieuwenhuizen N."/>
            <person name="Read N."/>
            <person name="Prakash R."/>
            <person name="Hunter D."/>
            <person name="Zhang H."/>
            <person name="McKenzie M."/>
            <person name="Knabel M."/>
            <person name="Harris A."/>
            <person name="Allan A.C."/>
            <person name="Gleave A."/>
            <person name="Chen A."/>
            <person name="Janssen B.J."/>
            <person name="Plunkett B."/>
            <person name="Ampomah-Dwamena C."/>
            <person name="Voogd C."/>
            <person name="Leif D."/>
            <person name="Lafferty D."/>
            <person name="Souleyre E.J.F."/>
            <person name="Varkonyi-Gasic E."/>
            <person name="Gambi F."/>
            <person name="Hanley J."/>
            <person name="Yao J.L."/>
            <person name="Cheung J."/>
            <person name="David K.M."/>
            <person name="Warren B."/>
            <person name="Marsh K."/>
            <person name="Snowden K.C."/>
            <person name="Lin-Wang K."/>
            <person name="Brian L."/>
            <person name="Martinez-Sanchez M."/>
            <person name="Wang M."/>
            <person name="Ileperuma N."/>
            <person name="Macnee N."/>
            <person name="Campin R."/>
            <person name="McAtee P."/>
            <person name="Drummond R.S.M."/>
            <person name="Espley R.V."/>
            <person name="Ireland H.S."/>
            <person name="Wu R."/>
            <person name="Atkinson R.G."/>
            <person name="Karunairetnam S."/>
            <person name="Bulley S."/>
            <person name="Chunkath S."/>
            <person name="Hanley Z."/>
            <person name="Storey R."/>
            <person name="Thrimawithana A.H."/>
            <person name="Thomson S."/>
            <person name="David C."/>
            <person name="Testolin R."/>
            <person name="Huang H."/>
            <person name="Hellens R.P."/>
            <person name="Schaffer R.J."/>
        </authorList>
    </citation>
    <scope>NUCLEOTIDE SEQUENCE [LARGE SCALE GENOMIC DNA]</scope>
    <source>
        <strain evidence="7">cv. Red5</strain>
    </source>
</reference>
<feature type="domain" description="BHLH" evidence="5">
    <location>
        <begin position="117"/>
        <end position="166"/>
    </location>
</feature>
<dbReference type="Pfam" id="PF22754">
    <property type="entry name" value="bHLH-TF_ACT-like_plant"/>
    <property type="match status" value="1"/>
</dbReference>
<evidence type="ECO:0000256" key="3">
    <source>
        <dbReference type="ARBA" id="ARBA00023163"/>
    </source>
</evidence>
<dbReference type="STRING" id="1590841.A0A2R6PA61"/>
<dbReference type="OrthoDB" id="690068at2759"/>
<evidence type="ECO:0000313" key="7">
    <source>
        <dbReference type="Proteomes" id="UP000241394"/>
    </source>
</evidence>
<evidence type="ECO:0000256" key="2">
    <source>
        <dbReference type="ARBA" id="ARBA00023015"/>
    </source>
</evidence>
<evidence type="ECO:0000256" key="4">
    <source>
        <dbReference type="ARBA" id="ARBA00023242"/>
    </source>
</evidence>
<dbReference type="GO" id="GO:0080090">
    <property type="term" value="P:regulation of primary metabolic process"/>
    <property type="evidence" value="ECO:0007669"/>
    <property type="project" value="UniProtKB-ARBA"/>
</dbReference>
<evidence type="ECO:0000259" key="5">
    <source>
        <dbReference type="PROSITE" id="PS50888"/>
    </source>
</evidence>
<dbReference type="EMBL" id="NKQK01000027">
    <property type="protein sequence ID" value="PSR87876.1"/>
    <property type="molecule type" value="Genomic_DNA"/>
</dbReference>
<dbReference type="GO" id="GO:0005634">
    <property type="term" value="C:nucleus"/>
    <property type="evidence" value="ECO:0007669"/>
    <property type="project" value="UniProtKB-SubCell"/>
</dbReference>
<dbReference type="InterPro" id="IPR052610">
    <property type="entry name" value="bHLH_transcription_regulator"/>
</dbReference>
<name>A0A2R6PA61_ACTCC</name>
<dbReference type="InterPro" id="IPR054502">
    <property type="entry name" value="bHLH-TF_ACT-like_plant"/>
</dbReference>
<keyword evidence="7" id="KW-1185">Reference proteome</keyword>
<evidence type="ECO:0000256" key="1">
    <source>
        <dbReference type="ARBA" id="ARBA00004123"/>
    </source>
</evidence>
<accession>A0A2R6PA61</accession>
<dbReference type="Gene3D" id="4.10.280.10">
    <property type="entry name" value="Helix-loop-helix DNA-binding domain"/>
    <property type="match status" value="1"/>
</dbReference>
<dbReference type="PROSITE" id="PS50888">
    <property type="entry name" value="BHLH"/>
    <property type="match status" value="1"/>
</dbReference>